<dbReference type="EMBL" id="CM037625">
    <property type="protein sequence ID" value="KAH7998669.1"/>
    <property type="molecule type" value="Genomic_DNA"/>
</dbReference>
<name>A0ACB8F0I6_9SAUR</name>
<gene>
    <name evidence="1" type="ORF">K3G42_018858</name>
</gene>
<sequence>MAGTDGAAGGPLTGEPVGVPERVPDKDTVPYGSDEVDEFEEEMAHPQLRQIWQGPQPMSEYVAESCQLAGVVQGWPELVKVHFFREGFHPEMAQWSMVSAELTSLAGGYTWMGMAEIHLRRVQLLEQQSSPPARDPAAGSSSARRQGGRGVAIRPLTAAGALPELWQRGAQGSRMPQPEARLSGVCREWRGEGRGDRECREDVPAPDGIGTTSGVAQSEFGGRGGGWLEVWWLRVQQEVGEKQVTTVCVKAVGEKPRMNSIQPKKGKMEKPTAGMRFRPEGSSVHCAGVEERENRQPGVFQERMTSQEPAVQMGSMAVIKQRRVGGKEVIPQEQRLWAEGMGSEPVILGQSIQVWINRDSIRSILHQDESTEGNHIQTLRADEEVGEKPVTAGNTADALRRSSWLISDEFKGEQQKGSGSEGCRAQVPTDNPAQLTGGNLVGCFGEEGVLYRELLEKVSLRGNEVIKQLVIPKKFGEEVYSSQSSNFGAVGY</sequence>
<dbReference type="Proteomes" id="UP000827872">
    <property type="component" value="Linkage Group LG12"/>
</dbReference>
<protein>
    <submittedName>
        <fullName evidence="1">Uncharacterized protein</fullName>
    </submittedName>
</protein>
<keyword evidence="2" id="KW-1185">Reference proteome</keyword>
<organism evidence="1 2">
    <name type="scientific">Sphaerodactylus townsendi</name>
    <dbReference type="NCBI Taxonomy" id="933632"/>
    <lineage>
        <taxon>Eukaryota</taxon>
        <taxon>Metazoa</taxon>
        <taxon>Chordata</taxon>
        <taxon>Craniata</taxon>
        <taxon>Vertebrata</taxon>
        <taxon>Euteleostomi</taxon>
        <taxon>Lepidosauria</taxon>
        <taxon>Squamata</taxon>
        <taxon>Bifurcata</taxon>
        <taxon>Gekkota</taxon>
        <taxon>Sphaerodactylidae</taxon>
        <taxon>Sphaerodactylus</taxon>
    </lineage>
</organism>
<accession>A0ACB8F0I6</accession>
<reference evidence="1" key="1">
    <citation type="submission" date="2021-08" db="EMBL/GenBank/DDBJ databases">
        <title>The first chromosome-level gecko genome reveals the dynamic sex chromosomes of Neotropical dwarf geckos (Sphaerodactylidae: Sphaerodactylus).</title>
        <authorList>
            <person name="Pinto B.J."/>
            <person name="Keating S.E."/>
            <person name="Gamble T."/>
        </authorList>
    </citation>
    <scope>NUCLEOTIDE SEQUENCE</scope>
    <source>
        <strain evidence="1">TG3544</strain>
    </source>
</reference>
<proteinExistence type="predicted"/>
<comment type="caution">
    <text evidence="1">The sequence shown here is derived from an EMBL/GenBank/DDBJ whole genome shotgun (WGS) entry which is preliminary data.</text>
</comment>
<evidence type="ECO:0000313" key="2">
    <source>
        <dbReference type="Proteomes" id="UP000827872"/>
    </source>
</evidence>
<evidence type="ECO:0000313" key="1">
    <source>
        <dbReference type="EMBL" id="KAH7998669.1"/>
    </source>
</evidence>